<proteinExistence type="predicted"/>
<gene>
    <name evidence="4" type="ORF">BJY16_007082</name>
</gene>
<evidence type="ECO:0000313" key="4">
    <source>
        <dbReference type="EMBL" id="MBB4743623.1"/>
    </source>
</evidence>
<comment type="caution">
    <text evidence="4">The sequence shown here is derived from an EMBL/GenBank/DDBJ whole genome shotgun (WGS) entry which is preliminary data.</text>
</comment>
<evidence type="ECO:0000256" key="1">
    <source>
        <dbReference type="ARBA" id="ARBA00023152"/>
    </source>
</evidence>
<dbReference type="InterPro" id="IPR001345">
    <property type="entry name" value="PG/BPGM_mutase_AS"/>
</dbReference>
<reference evidence="4 5" key="1">
    <citation type="submission" date="2020-08" db="EMBL/GenBank/DDBJ databases">
        <title>Sequencing the genomes of 1000 actinobacteria strains.</title>
        <authorList>
            <person name="Klenk H.-P."/>
        </authorList>
    </citation>
    <scope>NUCLEOTIDE SEQUENCE [LARGE SCALE GENOMIC DNA]</scope>
    <source>
        <strain evidence="4 5">DSM 45809</strain>
    </source>
</reference>
<dbReference type="AlphaFoldDB" id="A0A7W7H439"/>
<name>A0A7W7H439_9ACTN</name>
<dbReference type="PANTHER" id="PTHR48100">
    <property type="entry name" value="BROAD-SPECIFICITY PHOSPHATASE YOR283W-RELATED"/>
    <property type="match status" value="1"/>
</dbReference>
<keyword evidence="2" id="KW-0413">Isomerase</keyword>
<dbReference type="GO" id="GO:0005737">
    <property type="term" value="C:cytoplasm"/>
    <property type="evidence" value="ECO:0007669"/>
    <property type="project" value="TreeGrafter"/>
</dbReference>
<evidence type="ECO:0000313" key="5">
    <source>
        <dbReference type="Proteomes" id="UP000546162"/>
    </source>
</evidence>
<dbReference type="SMART" id="SM00855">
    <property type="entry name" value="PGAM"/>
    <property type="match status" value="1"/>
</dbReference>
<dbReference type="RefSeq" id="WP_185043885.1">
    <property type="nucleotide sequence ID" value="NZ_BAABFG010000005.1"/>
</dbReference>
<evidence type="ECO:0000256" key="3">
    <source>
        <dbReference type="PIRSR" id="PIRSR613078-2"/>
    </source>
</evidence>
<dbReference type="Gene3D" id="3.40.50.1240">
    <property type="entry name" value="Phosphoglycerate mutase-like"/>
    <property type="match status" value="1"/>
</dbReference>
<sequence>MGQFAWLGIVRHGQSIGNIAAAKAERAAAEVIDLAERDADVPLSPTGRHQAQAVAAFLAKQDAPPDLALVSPYLRARQTAELALAGTRIPMLVDERLRDRELGILDLLTNAGVQARFPDEAVRRAHLGKYYYRPPGGENWADVQLRLRSLLRELREDHPGERILLFAHEATVWLIRALAEDLAEPELMALTRSEAIANCSVSSWCGDGVALAPERFNDVAHLEEHGAPPTEQEEVRAEPA</sequence>
<feature type="binding site" evidence="3">
    <location>
        <position position="75"/>
    </location>
    <ligand>
        <name>substrate</name>
    </ligand>
</feature>
<dbReference type="InterPro" id="IPR029033">
    <property type="entry name" value="His_PPase_superfam"/>
</dbReference>
<keyword evidence="5" id="KW-1185">Reference proteome</keyword>
<dbReference type="SUPFAM" id="SSF53254">
    <property type="entry name" value="Phosphoglycerate mutase-like"/>
    <property type="match status" value="1"/>
</dbReference>
<evidence type="ECO:0000256" key="2">
    <source>
        <dbReference type="ARBA" id="ARBA00023235"/>
    </source>
</evidence>
<organism evidence="4 5">
    <name type="scientific">Actinoplanes octamycinicus</name>
    <dbReference type="NCBI Taxonomy" id="135948"/>
    <lineage>
        <taxon>Bacteria</taxon>
        <taxon>Bacillati</taxon>
        <taxon>Actinomycetota</taxon>
        <taxon>Actinomycetes</taxon>
        <taxon>Micromonosporales</taxon>
        <taxon>Micromonosporaceae</taxon>
        <taxon>Actinoplanes</taxon>
    </lineage>
</organism>
<keyword evidence="1" id="KW-0324">Glycolysis</keyword>
<dbReference type="PROSITE" id="PS00175">
    <property type="entry name" value="PG_MUTASE"/>
    <property type="match status" value="1"/>
</dbReference>
<dbReference type="EMBL" id="JACHNB010000001">
    <property type="protein sequence ID" value="MBB4743623.1"/>
    <property type="molecule type" value="Genomic_DNA"/>
</dbReference>
<dbReference type="PANTHER" id="PTHR48100:SF1">
    <property type="entry name" value="HISTIDINE PHOSPHATASE FAMILY PROTEIN-RELATED"/>
    <property type="match status" value="1"/>
</dbReference>
<dbReference type="InterPro" id="IPR050275">
    <property type="entry name" value="PGM_Phosphatase"/>
</dbReference>
<dbReference type="GO" id="GO:0016791">
    <property type="term" value="F:phosphatase activity"/>
    <property type="evidence" value="ECO:0007669"/>
    <property type="project" value="TreeGrafter"/>
</dbReference>
<accession>A0A7W7H439</accession>
<dbReference type="CDD" id="cd07067">
    <property type="entry name" value="HP_PGM_like"/>
    <property type="match status" value="1"/>
</dbReference>
<dbReference type="Proteomes" id="UP000546162">
    <property type="component" value="Unassembled WGS sequence"/>
</dbReference>
<dbReference type="Pfam" id="PF00300">
    <property type="entry name" value="His_Phos_1"/>
    <property type="match status" value="1"/>
</dbReference>
<protein>
    <submittedName>
        <fullName evidence="4">Broad specificity phosphatase PhoE</fullName>
    </submittedName>
</protein>
<dbReference type="InterPro" id="IPR013078">
    <property type="entry name" value="His_Pase_superF_clade-1"/>
</dbReference>